<evidence type="ECO:0000313" key="3">
    <source>
        <dbReference type="Proteomes" id="UP001341281"/>
    </source>
</evidence>
<dbReference type="Proteomes" id="UP001341281">
    <property type="component" value="Chromosome 03"/>
</dbReference>
<organism evidence="2 3">
    <name type="scientific">Paspalum notatum var. saurae</name>
    <dbReference type="NCBI Taxonomy" id="547442"/>
    <lineage>
        <taxon>Eukaryota</taxon>
        <taxon>Viridiplantae</taxon>
        <taxon>Streptophyta</taxon>
        <taxon>Embryophyta</taxon>
        <taxon>Tracheophyta</taxon>
        <taxon>Spermatophyta</taxon>
        <taxon>Magnoliopsida</taxon>
        <taxon>Liliopsida</taxon>
        <taxon>Poales</taxon>
        <taxon>Poaceae</taxon>
        <taxon>PACMAD clade</taxon>
        <taxon>Panicoideae</taxon>
        <taxon>Andropogonodae</taxon>
        <taxon>Paspaleae</taxon>
        <taxon>Paspalinae</taxon>
        <taxon>Paspalum</taxon>
    </lineage>
</organism>
<dbReference type="AlphaFoldDB" id="A0AAQ3SX92"/>
<keyword evidence="3" id="KW-1185">Reference proteome</keyword>
<dbReference type="Pfam" id="PF00078">
    <property type="entry name" value="RVT_1"/>
    <property type="match status" value="1"/>
</dbReference>
<protein>
    <recommendedName>
        <fullName evidence="1">Reverse transcriptase domain-containing protein</fullName>
    </recommendedName>
</protein>
<sequence length="131" mass="14671">MAALAAIHSGHVSKFRLLNTAFITLLPKKKDALQVKDYQPISLIHIVAKLVTKVMANRLAPLLPSMVASNQNAFVRGRNIHDNFLFVQQMVKSLQGKKELHILLKLDISKAFDSVSWSFLLEVLQHLGFGQ</sequence>
<dbReference type="SUPFAM" id="SSF56672">
    <property type="entry name" value="DNA/RNA polymerases"/>
    <property type="match status" value="1"/>
</dbReference>
<dbReference type="InterPro" id="IPR043502">
    <property type="entry name" value="DNA/RNA_pol_sf"/>
</dbReference>
<dbReference type="EMBL" id="CP144747">
    <property type="protein sequence ID" value="WVZ62595.1"/>
    <property type="molecule type" value="Genomic_DNA"/>
</dbReference>
<evidence type="ECO:0000313" key="2">
    <source>
        <dbReference type="EMBL" id="WVZ62595.1"/>
    </source>
</evidence>
<dbReference type="PANTHER" id="PTHR31635">
    <property type="entry name" value="REVERSE TRANSCRIPTASE DOMAIN-CONTAINING PROTEIN-RELATED"/>
    <property type="match status" value="1"/>
</dbReference>
<dbReference type="InterPro" id="IPR000477">
    <property type="entry name" value="RT_dom"/>
</dbReference>
<accession>A0AAQ3SX92</accession>
<feature type="domain" description="Reverse transcriptase" evidence="1">
    <location>
        <begin position="28"/>
        <end position="129"/>
    </location>
</feature>
<evidence type="ECO:0000259" key="1">
    <source>
        <dbReference type="Pfam" id="PF00078"/>
    </source>
</evidence>
<dbReference type="CDD" id="cd01650">
    <property type="entry name" value="RT_nLTR_like"/>
    <property type="match status" value="1"/>
</dbReference>
<gene>
    <name evidence="2" type="ORF">U9M48_012329</name>
</gene>
<reference evidence="2 3" key="1">
    <citation type="submission" date="2024-02" db="EMBL/GenBank/DDBJ databases">
        <title>High-quality chromosome-scale genome assembly of Pensacola bahiagrass (Paspalum notatum Flugge var. saurae).</title>
        <authorList>
            <person name="Vega J.M."/>
            <person name="Podio M."/>
            <person name="Orjuela J."/>
            <person name="Siena L.A."/>
            <person name="Pessino S.C."/>
            <person name="Combes M.C."/>
            <person name="Mariac C."/>
            <person name="Albertini E."/>
            <person name="Pupilli F."/>
            <person name="Ortiz J.P.A."/>
            <person name="Leblanc O."/>
        </authorList>
    </citation>
    <scope>NUCLEOTIDE SEQUENCE [LARGE SCALE GENOMIC DNA]</scope>
    <source>
        <strain evidence="2">R1</strain>
        <tissue evidence="2">Leaf</tissue>
    </source>
</reference>
<proteinExistence type="predicted"/>
<name>A0AAQ3SX92_PASNO</name>
<dbReference type="PANTHER" id="PTHR31635:SF196">
    <property type="entry name" value="REVERSE TRANSCRIPTASE DOMAIN-CONTAINING PROTEIN-RELATED"/>
    <property type="match status" value="1"/>
</dbReference>